<protein>
    <submittedName>
        <fullName evidence="3">Uncharacterized protein LOC104738581</fullName>
    </submittedName>
</protein>
<organism evidence="2 3">
    <name type="scientific">Camelina sativa</name>
    <name type="common">False flax</name>
    <name type="synonym">Myagrum sativum</name>
    <dbReference type="NCBI Taxonomy" id="90675"/>
    <lineage>
        <taxon>Eukaryota</taxon>
        <taxon>Viridiplantae</taxon>
        <taxon>Streptophyta</taxon>
        <taxon>Embryophyta</taxon>
        <taxon>Tracheophyta</taxon>
        <taxon>Spermatophyta</taxon>
        <taxon>Magnoliopsida</taxon>
        <taxon>eudicotyledons</taxon>
        <taxon>Gunneridae</taxon>
        <taxon>Pentapetalae</taxon>
        <taxon>rosids</taxon>
        <taxon>malvids</taxon>
        <taxon>Brassicales</taxon>
        <taxon>Brassicaceae</taxon>
        <taxon>Camelineae</taxon>
        <taxon>Camelina</taxon>
    </lineage>
</organism>
<dbReference type="Pfam" id="PF13966">
    <property type="entry name" value="zf-RVT"/>
    <property type="match status" value="1"/>
</dbReference>
<evidence type="ECO:0000313" key="2">
    <source>
        <dbReference type="Proteomes" id="UP000694864"/>
    </source>
</evidence>
<evidence type="ECO:0000313" key="3">
    <source>
        <dbReference type="RefSeq" id="XP_010457037.1"/>
    </source>
</evidence>
<feature type="domain" description="Reverse transcriptase zinc-binding" evidence="1">
    <location>
        <begin position="64"/>
        <end position="159"/>
    </location>
</feature>
<dbReference type="GeneID" id="104738581"/>
<reference evidence="3" key="2">
    <citation type="submission" date="2025-08" db="UniProtKB">
        <authorList>
            <consortium name="RefSeq"/>
        </authorList>
    </citation>
    <scope>IDENTIFICATION</scope>
    <source>
        <tissue evidence="3">Leaf</tissue>
    </source>
</reference>
<dbReference type="Proteomes" id="UP000694864">
    <property type="component" value="Chromosome 13"/>
</dbReference>
<dbReference type="InterPro" id="IPR026960">
    <property type="entry name" value="RVT-Znf"/>
</dbReference>
<keyword evidence="2" id="KW-1185">Reference proteome</keyword>
<reference evidence="2" key="1">
    <citation type="journal article" date="2014" name="Nat. Commun.">
        <title>The emerging biofuel crop Camelina sativa retains a highly undifferentiated hexaploid genome structure.</title>
        <authorList>
            <person name="Kagale S."/>
            <person name="Koh C."/>
            <person name="Nixon J."/>
            <person name="Bollina V."/>
            <person name="Clarke W.E."/>
            <person name="Tuteja R."/>
            <person name="Spillane C."/>
            <person name="Robinson S.J."/>
            <person name="Links M.G."/>
            <person name="Clarke C."/>
            <person name="Higgins E.E."/>
            <person name="Huebert T."/>
            <person name="Sharpe A.G."/>
            <person name="Parkin I.A."/>
        </authorList>
    </citation>
    <scope>NUCLEOTIDE SEQUENCE [LARGE SCALE GENOMIC DNA]</scope>
    <source>
        <strain evidence="2">cv. DH55</strain>
    </source>
</reference>
<proteinExistence type="predicted"/>
<gene>
    <name evidence="3" type="primary">LOC104738581</name>
</gene>
<dbReference type="RefSeq" id="XP_010457037.1">
    <property type="nucleotide sequence ID" value="XM_010458735.1"/>
</dbReference>
<evidence type="ECO:0000259" key="1">
    <source>
        <dbReference type="Pfam" id="PF13966"/>
    </source>
</evidence>
<sequence>MGPPTEASQHLKVADLLLPKSKYWNKELIRNILPEYEQMILNLNPSFSGAPDIWAWLPSSDGTYSSKSGYIEAIKKEEPEESTPINTTLDNFNWHKQIWSLKCSPKTKLLLWKIIQNALPVGENLDYRCVNDSLKCPHCEAEESVLHMFYKCPFAKKIWDLAPFEKRLIVEEIATAKSGLESANDLRCLPPSGVGSGPLSPWILWVIWTSRNQLIFNKKRISAEDALITTIIRAREWHDAQPLSATLTKLPMSNKNPRIPQIPPNYVLCCTNASWKEDR</sequence>
<name>A0ABM0VJ52_CAMSA</name>
<accession>A0ABM0VJ52</accession>